<evidence type="ECO:0000256" key="1">
    <source>
        <dbReference type="SAM" id="MobiDB-lite"/>
    </source>
</evidence>
<dbReference type="EMBL" id="FOIB01000007">
    <property type="protein sequence ID" value="SEU27059.1"/>
    <property type="molecule type" value="Genomic_DNA"/>
</dbReference>
<dbReference type="PROSITE" id="PS50035">
    <property type="entry name" value="PLD"/>
    <property type="match status" value="2"/>
</dbReference>
<dbReference type="AlphaFoldDB" id="A0A511TDH4"/>
<feature type="domain" description="PLD phosphodiesterase" evidence="2">
    <location>
        <begin position="183"/>
        <end position="210"/>
    </location>
</feature>
<dbReference type="GO" id="GO:0032049">
    <property type="term" value="P:cardiolipin biosynthetic process"/>
    <property type="evidence" value="ECO:0007669"/>
    <property type="project" value="TreeGrafter"/>
</dbReference>
<reference evidence="4 5" key="1">
    <citation type="submission" date="2016-10" db="EMBL/GenBank/DDBJ databases">
        <authorList>
            <person name="Varghese N."/>
            <person name="Submissions S."/>
        </authorList>
    </citation>
    <scope>NUCLEOTIDE SEQUENCE [LARGE SCALE GENOMIC DNA]</scope>
    <source>
        <strain evidence="4 5">DSM 16525</strain>
    </source>
</reference>
<dbReference type="Gene3D" id="3.30.870.10">
    <property type="entry name" value="Endonuclease Chain A"/>
    <property type="match status" value="2"/>
</dbReference>
<dbReference type="InterPro" id="IPR001736">
    <property type="entry name" value="PLipase_D/transphosphatidylase"/>
</dbReference>
<dbReference type="Proteomes" id="UP000183760">
    <property type="component" value="Unassembled WGS sequence"/>
</dbReference>
<dbReference type="PANTHER" id="PTHR21248">
    <property type="entry name" value="CARDIOLIPIN SYNTHASE"/>
    <property type="match status" value="1"/>
</dbReference>
<comment type="caution">
    <text evidence="3">The sequence shown here is derived from an EMBL/GenBank/DDBJ whole genome shotgun (WGS) entry which is preliminary data.</text>
</comment>
<evidence type="ECO:0000259" key="2">
    <source>
        <dbReference type="PROSITE" id="PS50035"/>
    </source>
</evidence>
<keyword evidence="5" id="KW-1185">Reference proteome</keyword>
<evidence type="ECO:0000313" key="6">
    <source>
        <dbReference type="Proteomes" id="UP000321514"/>
    </source>
</evidence>
<evidence type="ECO:0000313" key="5">
    <source>
        <dbReference type="Proteomes" id="UP000183760"/>
    </source>
</evidence>
<dbReference type="EMBL" id="BJXR01000059">
    <property type="protein sequence ID" value="GEN12214.1"/>
    <property type="molecule type" value="Genomic_DNA"/>
</dbReference>
<sequence>MSKIDDVLSVVPDKYFTHESHECYVRLLDTPRIWGLPFGPEIMQEARRRTNDFERALVEVLQKTRFRCDVASLNSPDPAWAKIILGALDTAMSANKGKPIQIRFLFGQTPMLLKDGTSPNLIDFQGALIRLVRSRKKDWGAVPEVWMAKFYRLQEGLLSGFSAFVSASLPSWLAPDSDDDFTKMTWNHSKIVASDGTEALVGGHNLNMDLFTSYPPVHDVSVVMHGAGALGAQRFLNRMWSCRTDVVTKERLDPDTLTWVNGDDDKAEVRKPLDPLELKEAQDLRAQRYELFSRIHIGGLPVDSPRARRRIANEPLPTVWEEDTEEDLLPDVIREDDLQTLRDLDQPVFEEDRTIGYAGMGEYKRASRVLSIGKHWSGSDMKNDYEKASELMKENLIMGCKGVLRLSQMDLVSAWKKKWSSHVVCHWIMESLLANPHLVVQVVVSPLDAGAGAEGDQYSFGSGACRTFELFQYYMARTLEDELRPDAEKRLRALDRLHVAPFYYTDVPRDKTREGESYFWPQLTPEGYTATLKQKALSEVPPVKGIIGNAVESVQKASGAVFPKVPSAPGNHSKIMIADDQAYVVGSDNLYPGFLSEFNYLVEGPVAVGDMLRNYWEPLWSFSGKHCVNPRCDGGCKTLKNPPGARSGRGVMSELPASRLLMGMGHGSPLPRPELFGGRMPGGLQSPSFFARKGSSQDWSEPLLNPGNQGKVLRVDLRAPPDLMEILKKDEETAKKEKEERERLKRLQPVPSSSPSTGTTQQTASTTTGGSSPSTKDSSSSAFENHDKIEGAHYYTDQQIDTLLRHYLRGVPNVVVLRGINLYVLNRIAPNAYDEALHGMVADGPPRVLVQPYNINGNHWGIIYIKVAPPARGVRGQARVLFVDPLGPQGVPNLGTLRRAFPDLLVERSGIRYQDDVMGSYKDGQHSCGPWIIQIARHLVANDGALPPTARHPRDAAVGFRAEHQQVLDNLNRQFMDEFVIVEDYFDSPKPLVKSGELPKPPVDNSKKGKDSDDDDDGFVFV</sequence>
<feature type="region of interest" description="Disordered" evidence="1">
    <location>
        <begin position="682"/>
        <end position="716"/>
    </location>
</feature>
<feature type="domain" description="PLD phosphodiesterase" evidence="2">
    <location>
        <begin position="567"/>
        <end position="594"/>
    </location>
</feature>
<feature type="compositionally biased region" description="Low complexity" evidence="1">
    <location>
        <begin position="751"/>
        <end position="781"/>
    </location>
</feature>
<dbReference type="SUPFAM" id="SSF56024">
    <property type="entry name" value="Phospholipase D/nuclease"/>
    <property type="match status" value="2"/>
</dbReference>
<evidence type="ECO:0000313" key="3">
    <source>
        <dbReference type="EMBL" id="GEN12214.1"/>
    </source>
</evidence>
<feature type="compositionally biased region" description="Basic and acidic residues" evidence="1">
    <location>
        <begin position="728"/>
        <end position="745"/>
    </location>
</feature>
<protein>
    <recommendedName>
        <fullName evidence="2">PLD phosphodiesterase domain-containing protein</fullName>
    </recommendedName>
</protein>
<feature type="compositionally biased region" description="Acidic residues" evidence="1">
    <location>
        <begin position="1012"/>
        <end position="1022"/>
    </location>
</feature>
<feature type="region of interest" description="Disordered" evidence="1">
    <location>
        <begin position="990"/>
        <end position="1022"/>
    </location>
</feature>
<dbReference type="GO" id="GO:0008808">
    <property type="term" value="F:cardiolipin synthase activity"/>
    <property type="evidence" value="ECO:0007669"/>
    <property type="project" value="TreeGrafter"/>
</dbReference>
<name>A0A511TDH4_MYXFU</name>
<reference evidence="3 6" key="2">
    <citation type="submission" date="2019-07" db="EMBL/GenBank/DDBJ databases">
        <title>Whole genome shotgun sequence of Myxococcus fulvus NBRC 100333.</title>
        <authorList>
            <person name="Hosoyama A."/>
            <person name="Uohara A."/>
            <person name="Ohji S."/>
            <person name="Ichikawa N."/>
        </authorList>
    </citation>
    <scope>NUCLEOTIDE SEQUENCE [LARGE SCALE GENOMIC DNA]</scope>
    <source>
        <strain evidence="3 6">NBRC 100333</strain>
    </source>
</reference>
<dbReference type="RefSeq" id="WP_074957039.1">
    <property type="nucleotide sequence ID" value="NZ_BJXR01000059.1"/>
</dbReference>
<feature type="region of interest" description="Disordered" evidence="1">
    <location>
        <begin position="728"/>
        <end position="783"/>
    </location>
</feature>
<accession>A0A511TDH4</accession>
<dbReference type="GO" id="GO:0016020">
    <property type="term" value="C:membrane"/>
    <property type="evidence" value="ECO:0007669"/>
    <property type="project" value="TreeGrafter"/>
</dbReference>
<dbReference type="PANTHER" id="PTHR21248:SF22">
    <property type="entry name" value="PHOSPHOLIPASE D"/>
    <property type="match status" value="1"/>
</dbReference>
<dbReference type="STRING" id="1334629.MFUL124B02_21280"/>
<gene>
    <name evidence="3" type="ORF">MFU01_72510</name>
    <name evidence="4" type="ORF">SAMN05443572_107372</name>
</gene>
<proteinExistence type="predicted"/>
<organism evidence="3 6">
    <name type="scientific">Myxococcus fulvus</name>
    <dbReference type="NCBI Taxonomy" id="33"/>
    <lineage>
        <taxon>Bacteria</taxon>
        <taxon>Pseudomonadati</taxon>
        <taxon>Myxococcota</taxon>
        <taxon>Myxococcia</taxon>
        <taxon>Myxococcales</taxon>
        <taxon>Cystobacterineae</taxon>
        <taxon>Myxococcaceae</taxon>
        <taxon>Myxococcus</taxon>
    </lineage>
</organism>
<dbReference type="Proteomes" id="UP000321514">
    <property type="component" value="Unassembled WGS sequence"/>
</dbReference>
<evidence type="ECO:0000313" key="4">
    <source>
        <dbReference type="EMBL" id="SEU27059.1"/>
    </source>
</evidence>
<dbReference type="SMART" id="SM00155">
    <property type="entry name" value="PLDc"/>
    <property type="match status" value="2"/>
</dbReference>